<dbReference type="EMBL" id="GL870877">
    <property type="protein sequence ID" value="EIJ88828.1"/>
    <property type="molecule type" value="Genomic_DNA"/>
</dbReference>
<reference evidence="1" key="1">
    <citation type="submission" date="2011-01" db="EMBL/GenBank/DDBJ databases">
        <title>The Genome Sequence of Nematocida parisii strain ERTm3.</title>
        <authorList>
            <consortium name="The Broad Institute Genome Sequencing Platform"/>
            <consortium name="The Broad Institute Genome Sequencing Center for Infectious Disease"/>
            <person name="Cuomo C."/>
            <person name="Troemel E."/>
            <person name="Young S.K."/>
            <person name="Zeng Q."/>
            <person name="Gargeya S."/>
            <person name="Fitzgerald M."/>
            <person name="Haas B."/>
            <person name="Abouelleil A."/>
            <person name="Alvarado L."/>
            <person name="Arachchi H.M."/>
            <person name="Berlin A."/>
            <person name="Chapman S.B."/>
            <person name="Gearin G."/>
            <person name="Goldberg J."/>
            <person name="Griggs A."/>
            <person name="Gujja S."/>
            <person name="Hansen M."/>
            <person name="Heiman D."/>
            <person name="Howarth C."/>
            <person name="Larimer J."/>
            <person name="Lui A."/>
            <person name="MacDonald P.J.P."/>
            <person name="McCowen C."/>
            <person name="Montmayeur A."/>
            <person name="Murphy C."/>
            <person name="Neiman D."/>
            <person name="Pearson M."/>
            <person name="Priest M."/>
            <person name="Roberts A."/>
            <person name="Saif S."/>
            <person name="Shea T."/>
            <person name="Sisk P."/>
            <person name="Stolte C."/>
            <person name="Sykes S."/>
            <person name="Wortman J."/>
            <person name="Nusbaum C."/>
            <person name="Birren B."/>
        </authorList>
    </citation>
    <scope>NUCLEOTIDE SEQUENCE</scope>
    <source>
        <strain evidence="1">ERTm3</strain>
    </source>
</reference>
<evidence type="ECO:0000313" key="2">
    <source>
        <dbReference type="Proteomes" id="UP000002872"/>
    </source>
</evidence>
<proteinExistence type="predicted"/>
<dbReference type="AlphaFoldDB" id="I3EHY1"/>
<dbReference type="OrthoDB" id="2185971at2759"/>
<gene>
    <name evidence="1" type="ORF">NEQG_00647</name>
</gene>
<dbReference type="VEuPathDB" id="MicrosporidiaDB:NEQG_00647"/>
<dbReference type="Proteomes" id="UP000002872">
    <property type="component" value="Unassembled WGS sequence"/>
</dbReference>
<name>I3EHY1_NEMP3</name>
<sequence length="78" mass="9123">MPEREIGNLDGFNDVYYQDSRLLSSLVYTGKKLKSAPYSEDGYPNKGHISYEYITYNEPFSARTVIFKIPMSYLRKKQ</sequence>
<dbReference type="OMA" id="VIFKIPM"/>
<accession>I3EHY1</accession>
<organism evidence="1 2">
    <name type="scientific">Nematocida parisii (strain ERTm3)</name>
    <name type="common">Nematode killer fungus</name>
    <dbReference type="NCBI Taxonomy" id="935791"/>
    <lineage>
        <taxon>Eukaryota</taxon>
        <taxon>Fungi</taxon>
        <taxon>Fungi incertae sedis</taxon>
        <taxon>Microsporidia</taxon>
        <taxon>Nematocida</taxon>
    </lineage>
</organism>
<protein>
    <submittedName>
        <fullName evidence="1">Uncharacterized protein</fullName>
    </submittedName>
</protein>
<dbReference type="InParanoid" id="I3EHY1"/>
<evidence type="ECO:0000313" key="1">
    <source>
        <dbReference type="EMBL" id="EIJ88828.1"/>
    </source>
</evidence>
<keyword evidence="2" id="KW-1185">Reference proteome</keyword>
<dbReference type="HOGENOM" id="CLU_2622587_0_0_1"/>